<protein>
    <recommendedName>
        <fullName evidence="5">Spaetzle domain-containing protein</fullName>
    </recommendedName>
</protein>
<evidence type="ECO:0000259" key="5">
    <source>
        <dbReference type="Pfam" id="PF16077"/>
    </source>
</evidence>
<dbReference type="InterPro" id="IPR032104">
    <property type="entry name" value="Spaetzle"/>
</dbReference>
<keyword evidence="7" id="KW-1185">Reference proteome</keyword>
<dbReference type="GO" id="GO:0008083">
    <property type="term" value="F:growth factor activity"/>
    <property type="evidence" value="ECO:0007669"/>
    <property type="project" value="TreeGrafter"/>
</dbReference>
<sequence>MVIIYRVHNIKSKFCSVMILLYLLSVMVLSIQGEEADIKFPDGTMAKPRCKGNRTDVYCNVVDNYPAAHLEKLIEADSKRFTELFGEDLLLVDFASKFDRPGEESLCRHVEQLIFPQEAINHEDQWKVIINFGNYKQGIRIERCLGAGENCMMTESFPNYYKTECRQIYVYRPLLTLDKLGDDAKIVKEQFRFPGGCKCILKKPELP</sequence>
<evidence type="ECO:0000256" key="4">
    <source>
        <dbReference type="SAM" id="Phobius"/>
    </source>
</evidence>
<keyword evidence="4" id="KW-0472">Membrane</keyword>
<dbReference type="GO" id="GO:0021556">
    <property type="term" value="P:central nervous system formation"/>
    <property type="evidence" value="ECO:0007669"/>
    <property type="project" value="TreeGrafter"/>
</dbReference>
<keyword evidence="4" id="KW-0812">Transmembrane</keyword>
<evidence type="ECO:0000313" key="6">
    <source>
        <dbReference type="EMBL" id="CAD7091072.1"/>
    </source>
</evidence>
<evidence type="ECO:0000256" key="2">
    <source>
        <dbReference type="ARBA" id="ARBA00023157"/>
    </source>
</evidence>
<accession>A0A7R8V2P9</accession>
<dbReference type="OMA" id="SCHIPAR"/>
<name>A0A7R8V2P9_HERIL</name>
<dbReference type="EMBL" id="LR899013">
    <property type="protein sequence ID" value="CAD7091072.1"/>
    <property type="molecule type" value="Genomic_DNA"/>
</dbReference>
<dbReference type="PANTHER" id="PTHR23199">
    <property type="entry name" value="NEUROTROPHIN 1-RELATED"/>
    <property type="match status" value="1"/>
</dbReference>
<organism evidence="6 7">
    <name type="scientific">Hermetia illucens</name>
    <name type="common">Black soldier fly</name>
    <dbReference type="NCBI Taxonomy" id="343691"/>
    <lineage>
        <taxon>Eukaryota</taxon>
        <taxon>Metazoa</taxon>
        <taxon>Ecdysozoa</taxon>
        <taxon>Arthropoda</taxon>
        <taxon>Hexapoda</taxon>
        <taxon>Insecta</taxon>
        <taxon>Pterygota</taxon>
        <taxon>Neoptera</taxon>
        <taxon>Endopterygota</taxon>
        <taxon>Diptera</taxon>
        <taxon>Brachycera</taxon>
        <taxon>Stratiomyomorpha</taxon>
        <taxon>Stratiomyidae</taxon>
        <taxon>Hermetiinae</taxon>
        <taxon>Hermetia</taxon>
    </lineage>
</organism>
<dbReference type="InParanoid" id="A0A7R8V2P9"/>
<dbReference type="PANTHER" id="PTHR23199:SF12">
    <property type="entry name" value="NEUROTROPHIN 1-RELATED"/>
    <property type="match status" value="1"/>
</dbReference>
<keyword evidence="4" id="KW-1133">Transmembrane helix</keyword>
<evidence type="ECO:0000256" key="3">
    <source>
        <dbReference type="ARBA" id="ARBA00023180"/>
    </source>
</evidence>
<keyword evidence="1" id="KW-0732">Signal</keyword>
<feature type="transmembrane region" description="Helical" evidence="4">
    <location>
        <begin position="12"/>
        <end position="31"/>
    </location>
</feature>
<dbReference type="SUPFAM" id="SSF57501">
    <property type="entry name" value="Cystine-knot cytokines"/>
    <property type="match status" value="1"/>
</dbReference>
<dbReference type="AlphaFoldDB" id="A0A7R8V2P9"/>
<dbReference type="GO" id="GO:0005615">
    <property type="term" value="C:extracellular space"/>
    <property type="evidence" value="ECO:0007669"/>
    <property type="project" value="UniProtKB-ARBA"/>
</dbReference>
<dbReference type="GO" id="GO:0045087">
    <property type="term" value="P:innate immune response"/>
    <property type="evidence" value="ECO:0007669"/>
    <property type="project" value="TreeGrafter"/>
</dbReference>
<feature type="domain" description="Spaetzle" evidence="5">
    <location>
        <begin position="105"/>
        <end position="200"/>
    </location>
</feature>
<dbReference type="FunFam" id="2.10.90.10:FF:000056">
    <property type="entry name" value="Protein spaetzle"/>
    <property type="match status" value="1"/>
</dbReference>
<keyword evidence="3" id="KW-0325">Glycoprotein</keyword>
<keyword evidence="2" id="KW-1015">Disulfide bond</keyword>
<proteinExistence type="predicted"/>
<dbReference type="Pfam" id="PF16077">
    <property type="entry name" value="Spaetzle"/>
    <property type="match status" value="1"/>
</dbReference>
<dbReference type="OrthoDB" id="6359065at2759"/>
<dbReference type="Proteomes" id="UP000594454">
    <property type="component" value="Chromosome 5"/>
</dbReference>
<evidence type="ECO:0000313" key="7">
    <source>
        <dbReference type="Proteomes" id="UP000594454"/>
    </source>
</evidence>
<evidence type="ECO:0000256" key="1">
    <source>
        <dbReference type="ARBA" id="ARBA00022729"/>
    </source>
</evidence>
<dbReference type="InterPro" id="IPR029034">
    <property type="entry name" value="Cystine-knot_cytokine"/>
</dbReference>
<dbReference type="InterPro" id="IPR052444">
    <property type="entry name" value="Spz/Toll_ligand-like"/>
</dbReference>
<reference evidence="6 7" key="1">
    <citation type="submission" date="2020-11" db="EMBL/GenBank/DDBJ databases">
        <authorList>
            <person name="Wallbank WR R."/>
            <person name="Pardo Diaz C."/>
            <person name="Kozak K."/>
            <person name="Martin S."/>
            <person name="Jiggins C."/>
            <person name="Moest M."/>
            <person name="Warren A I."/>
            <person name="Generalovic N T."/>
            <person name="Byers J.R.P. K."/>
            <person name="Montejo-Kovacevich G."/>
            <person name="Yen C E."/>
        </authorList>
    </citation>
    <scope>NUCLEOTIDE SEQUENCE [LARGE SCALE GENOMIC DNA]</scope>
</reference>
<dbReference type="GO" id="GO:0005121">
    <property type="term" value="F:Toll binding"/>
    <property type="evidence" value="ECO:0007669"/>
    <property type="project" value="TreeGrafter"/>
</dbReference>
<gene>
    <name evidence="6" type="ORF">HERILL_LOCUS13517</name>
</gene>
<dbReference type="Gene3D" id="2.10.90.10">
    <property type="entry name" value="Cystine-knot cytokines"/>
    <property type="match status" value="1"/>
</dbReference>